<dbReference type="PROSITE" id="PS00472">
    <property type="entry name" value="SMALL_CYTOKINES_CC"/>
    <property type="match status" value="1"/>
</dbReference>
<keyword evidence="4 9" id="KW-0964">Secreted</keyword>
<dbReference type="GO" id="GO:0008009">
    <property type="term" value="F:chemokine activity"/>
    <property type="evidence" value="ECO:0007669"/>
    <property type="project" value="InterPro"/>
</dbReference>
<evidence type="ECO:0000313" key="13">
    <source>
        <dbReference type="EMBL" id="KAK2856378.1"/>
    </source>
</evidence>
<sequence>MTMMKNPIILVACTLLFSSLAVLASQTSFGPSECCFRFRNAMLPRKSVVSYKYTDAMCPMEGVLFTMRNGGEICADPSKDWVRKIIEGKRRAQDKAAKNSDPSGPEASVQSSTDGGTQ</sequence>
<protein>
    <recommendedName>
        <fullName evidence="9">C-C motif chemokine</fullName>
    </recommendedName>
</protein>
<dbReference type="GO" id="GO:0005615">
    <property type="term" value="C:extracellular space"/>
    <property type="evidence" value="ECO:0007669"/>
    <property type="project" value="UniProtKB-KW"/>
</dbReference>
<evidence type="ECO:0000256" key="3">
    <source>
        <dbReference type="ARBA" id="ARBA00022514"/>
    </source>
</evidence>
<comment type="subcellular location">
    <subcellularLocation>
        <location evidence="1 9">Secreted</location>
    </subcellularLocation>
</comment>
<comment type="function">
    <text evidence="7">Monokine with inflammatory and chemokinetic properties. Binds to CCR1, CCR4 and CCR5. One of the major HIV-suppressive factors produced by CD8+ T-cells. Recombinant MIP-1-alpha induces a dose-dependent inhibition of different strains of HIV-1, HIV-2, and simian immunodeficiency virus (SIV).</text>
</comment>
<evidence type="ECO:0000256" key="5">
    <source>
        <dbReference type="ARBA" id="ARBA00022729"/>
    </source>
</evidence>
<keyword evidence="5 9" id="KW-0732">Signal</keyword>
<comment type="similarity">
    <text evidence="2 9">Belongs to the intercrine beta (chemokine CC) family.</text>
</comment>
<dbReference type="PANTHER" id="PTHR12015">
    <property type="entry name" value="SMALL INDUCIBLE CYTOKINE A"/>
    <property type="match status" value="1"/>
</dbReference>
<dbReference type="InterPro" id="IPR039809">
    <property type="entry name" value="Chemokine_b/g/d"/>
</dbReference>
<evidence type="ECO:0000256" key="4">
    <source>
        <dbReference type="ARBA" id="ARBA00022525"/>
    </source>
</evidence>
<reference evidence="12" key="1">
    <citation type="submission" date="2012-08" db="EMBL/GenBank/DDBJ databases">
        <title>Striped murrel, Channa striatus immune genes.</title>
        <authorList>
            <person name="Arockiaraj J."/>
        </authorList>
    </citation>
    <scope>NUCLEOTIDE SEQUENCE</scope>
</reference>
<dbReference type="InterPro" id="IPR001811">
    <property type="entry name" value="Chemokine_IL8-like_dom"/>
</dbReference>
<dbReference type="GO" id="GO:0006955">
    <property type="term" value="P:immune response"/>
    <property type="evidence" value="ECO:0007669"/>
    <property type="project" value="InterPro"/>
</dbReference>
<dbReference type="CDD" id="cd00272">
    <property type="entry name" value="Chemokine_CC"/>
    <property type="match status" value="1"/>
</dbReference>
<evidence type="ECO:0000313" key="14">
    <source>
        <dbReference type="Proteomes" id="UP001187415"/>
    </source>
</evidence>
<dbReference type="PANTHER" id="PTHR12015:SF183">
    <property type="entry name" value="C-C MOTIF CHEMOKINE 3"/>
    <property type="match status" value="1"/>
</dbReference>
<keyword evidence="9" id="KW-0145">Chemotaxis</keyword>
<keyword evidence="6" id="KW-1015">Disulfide bond</keyword>
<dbReference type="AlphaFoldDB" id="V9NDG8"/>
<keyword evidence="3 9" id="KW-0202">Cytokine</keyword>
<evidence type="ECO:0000256" key="10">
    <source>
        <dbReference type="SAM" id="MobiDB-lite"/>
    </source>
</evidence>
<evidence type="ECO:0000256" key="2">
    <source>
        <dbReference type="ARBA" id="ARBA00010868"/>
    </source>
</evidence>
<feature type="compositionally biased region" description="Polar residues" evidence="10">
    <location>
        <begin position="108"/>
        <end position="118"/>
    </location>
</feature>
<dbReference type="InterPro" id="IPR036048">
    <property type="entry name" value="Interleukin_8-like_sf"/>
</dbReference>
<reference evidence="13" key="2">
    <citation type="submission" date="2023-07" db="EMBL/GenBank/DDBJ databases">
        <title>Chromosome-level Genome Assembly of Striped Snakehead (Channa striata).</title>
        <authorList>
            <person name="Liu H."/>
        </authorList>
    </citation>
    <scope>NUCLEOTIDE SEQUENCE</scope>
    <source>
        <strain evidence="13">Gz</strain>
        <tissue evidence="13">Muscle</tissue>
    </source>
</reference>
<evidence type="ECO:0000256" key="8">
    <source>
        <dbReference type="ARBA" id="ARBA00046726"/>
    </source>
</evidence>
<name>V9NDG8_CHASR</name>
<dbReference type="SUPFAM" id="SSF54117">
    <property type="entry name" value="Interleukin 8-like chemokines"/>
    <property type="match status" value="1"/>
</dbReference>
<dbReference type="Pfam" id="PF00048">
    <property type="entry name" value="IL8"/>
    <property type="match status" value="1"/>
</dbReference>
<dbReference type="Proteomes" id="UP001187415">
    <property type="component" value="Unassembled WGS sequence"/>
</dbReference>
<feature type="region of interest" description="Disordered" evidence="10">
    <location>
        <begin position="91"/>
        <end position="118"/>
    </location>
</feature>
<evidence type="ECO:0000256" key="6">
    <source>
        <dbReference type="ARBA" id="ARBA00023157"/>
    </source>
</evidence>
<accession>V9NDG8</accession>
<feature type="domain" description="Chemokine interleukin-8-like" evidence="11">
    <location>
        <begin position="31"/>
        <end position="89"/>
    </location>
</feature>
<evidence type="ECO:0000256" key="1">
    <source>
        <dbReference type="ARBA" id="ARBA00004613"/>
    </source>
</evidence>
<dbReference type="InterPro" id="IPR000827">
    <property type="entry name" value="Chemokine_CC_CS"/>
</dbReference>
<evidence type="ECO:0000256" key="9">
    <source>
        <dbReference type="RuleBase" id="RU361150"/>
    </source>
</evidence>
<keyword evidence="14" id="KW-1185">Reference proteome</keyword>
<evidence type="ECO:0000259" key="11">
    <source>
        <dbReference type="SMART" id="SM00199"/>
    </source>
</evidence>
<dbReference type="Gene3D" id="2.40.50.40">
    <property type="match status" value="1"/>
</dbReference>
<gene>
    <name evidence="12" type="primary">Chem14</name>
    <name evidence="13" type="ORF">Q5P01_005113</name>
</gene>
<dbReference type="EMBL" id="JAUPFM010000003">
    <property type="protein sequence ID" value="KAK2856378.1"/>
    <property type="molecule type" value="Genomic_DNA"/>
</dbReference>
<proteinExistence type="evidence at transcript level"/>
<dbReference type="EMBL" id="JX469849">
    <property type="protein sequence ID" value="AGN52672.1"/>
    <property type="molecule type" value="mRNA"/>
</dbReference>
<organism evidence="12">
    <name type="scientific">Channa striata</name>
    <name type="common">Snakehead murrel</name>
    <name type="synonym">Ophicephalus striatus</name>
    <dbReference type="NCBI Taxonomy" id="64152"/>
    <lineage>
        <taxon>Eukaryota</taxon>
        <taxon>Metazoa</taxon>
        <taxon>Chordata</taxon>
        <taxon>Craniata</taxon>
        <taxon>Vertebrata</taxon>
        <taxon>Euteleostomi</taxon>
        <taxon>Actinopterygii</taxon>
        <taxon>Neopterygii</taxon>
        <taxon>Teleostei</taxon>
        <taxon>Neoteleostei</taxon>
        <taxon>Acanthomorphata</taxon>
        <taxon>Anabantaria</taxon>
        <taxon>Anabantiformes</taxon>
        <taxon>Channoidei</taxon>
        <taxon>Channidae</taxon>
        <taxon>Channa</taxon>
    </lineage>
</organism>
<evidence type="ECO:0000313" key="12">
    <source>
        <dbReference type="EMBL" id="AGN52672.1"/>
    </source>
</evidence>
<evidence type="ECO:0000256" key="7">
    <source>
        <dbReference type="ARBA" id="ARBA00044740"/>
    </source>
</evidence>
<comment type="subunit">
    <text evidence="8">Self-associates. Also heterodimer of MIP-1-alpha(4-69) and MIP-1-beta(3-69). Interacts with CCR1.</text>
</comment>
<dbReference type="SMART" id="SM00199">
    <property type="entry name" value="SCY"/>
    <property type="match status" value="1"/>
</dbReference>
<feature type="signal peptide" evidence="9">
    <location>
        <begin position="1"/>
        <end position="24"/>
    </location>
</feature>
<feature type="chain" id="PRO_5041762977" description="C-C motif chemokine" evidence="9">
    <location>
        <begin position="25"/>
        <end position="118"/>
    </location>
</feature>